<dbReference type="PROSITE" id="PS50109">
    <property type="entry name" value="HIS_KIN"/>
    <property type="match status" value="1"/>
</dbReference>
<evidence type="ECO:0000256" key="10">
    <source>
        <dbReference type="ARBA" id="ARBA00023136"/>
    </source>
</evidence>
<dbReference type="SUPFAM" id="SSF158472">
    <property type="entry name" value="HAMP domain-like"/>
    <property type="match status" value="1"/>
</dbReference>
<evidence type="ECO:0000256" key="4">
    <source>
        <dbReference type="ARBA" id="ARBA00022553"/>
    </source>
</evidence>
<dbReference type="Gene3D" id="3.30.565.10">
    <property type="entry name" value="Histidine kinase-like ATPase, C-terminal domain"/>
    <property type="match status" value="1"/>
</dbReference>
<evidence type="ECO:0000259" key="13">
    <source>
        <dbReference type="PROSITE" id="PS50885"/>
    </source>
</evidence>
<evidence type="ECO:0000256" key="3">
    <source>
        <dbReference type="ARBA" id="ARBA00012438"/>
    </source>
</evidence>
<evidence type="ECO:0000256" key="1">
    <source>
        <dbReference type="ARBA" id="ARBA00000085"/>
    </source>
</evidence>
<dbReference type="PANTHER" id="PTHR45436:SF5">
    <property type="entry name" value="SENSOR HISTIDINE KINASE TRCS"/>
    <property type="match status" value="1"/>
</dbReference>
<dbReference type="SUPFAM" id="SSF55874">
    <property type="entry name" value="ATPase domain of HSP90 chaperone/DNA topoisomerase II/histidine kinase"/>
    <property type="match status" value="1"/>
</dbReference>
<reference evidence="14 15" key="1">
    <citation type="journal article" date="2019" name="Int. J. Syst. Evol. Microbiol.">
        <title>The Global Catalogue of Microorganisms (GCM) 10K type strain sequencing project: providing services to taxonomists for standard genome sequencing and annotation.</title>
        <authorList>
            <consortium name="The Broad Institute Genomics Platform"/>
            <consortium name="The Broad Institute Genome Sequencing Center for Infectious Disease"/>
            <person name="Wu L."/>
            <person name="Ma J."/>
        </authorList>
    </citation>
    <scope>NUCLEOTIDE SEQUENCE [LARGE SCALE GENOMIC DNA]</scope>
    <source>
        <strain evidence="14 15">JCM 14718</strain>
    </source>
</reference>
<evidence type="ECO:0000259" key="12">
    <source>
        <dbReference type="PROSITE" id="PS50109"/>
    </source>
</evidence>
<dbReference type="CDD" id="cd06225">
    <property type="entry name" value="HAMP"/>
    <property type="match status" value="1"/>
</dbReference>
<dbReference type="InterPro" id="IPR050428">
    <property type="entry name" value="TCS_sensor_his_kinase"/>
</dbReference>
<feature type="domain" description="Histidine kinase" evidence="12">
    <location>
        <begin position="252"/>
        <end position="459"/>
    </location>
</feature>
<dbReference type="PRINTS" id="PR00344">
    <property type="entry name" value="BCTRLSENSOR"/>
</dbReference>
<comment type="caution">
    <text evidence="14">The sequence shown here is derived from an EMBL/GenBank/DDBJ whole genome shotgun (WGS) entry which is preliminary data.</text>
</comment>
<dbReference type="EC" id="2.7.13.3" evidence="3"/>
<evidence type="ECO:0000256" key="5">
    <source>
        <dbReference type="ARBA" id="ARBA00022679"/>
    </source>
</evidence>
<feature type="transmembrane region" description="Helical" evidence="11">
    <location>
        <begin position="173"/>
        <end position="194"/>
    </location>
</feature>
<sequence length="474" mass="50096">MIGGHRAYRWIWRLSLRARLTLLATAVLAVGLGAGGSLLVITVSAALFTSVDSSVMQTSQDVVTLVKTKQLPNPVPTAGPAQLVQVVNARGGVLSASAAADQVVPMMPLGQLTAAANQGKLMVIAGEEPGREGPLRVFVSKVDAGGGVDYVIVAANIREVLDGGKVVRTAVGVGFPVLLAVLAMLSWLVVGATLRPVESLRRGAAEITGKGVTRRLPVPDAHDEVQRLAVTLNDMLSRLEVAQDRQRAFVADAAHELRSPLASLRTQLEIAARRSPELSTEDVLAEIDRLSRLVDDLLLLARMDAGMAAPARQDEVDLGEVARGVAKRYDGGQVPVVVAPAPGDLPLVVGDRDRLARVIGNLLDNAVRHARTRVGLSVVAEDGSVIVRIADDGPGIPAADRERVFERFTRLDDARARDDGGVGLGLAIVADLVRGHGGTVSLTDGTPGLLATVRIPFRTTEAEPPRKRTTRSRR</sequence>
<evidence type="ECO:0000313" key="15">
    <source>
        <dbReference type="Proteomes" id="UP001500618"/>
    </source>
</evidence>
<dbReference type="InterPro" id="IPR005467">
    <property type="entry name" value="His_kinase_dom"/>
</dbReference>
<dbReference type="SMART" id="SM00388">
    <property type="entry name" value="HisKA"/>
    <property type="match status" value="1"/>
</dbReference>
<keyword evidence="15" id="KW-1185">Reference proteome</keyword>
<feature type="domain" description="HAMP" evidence="13">
    <location>
        <begin position="191"/>
        <end position="244"/>
    </location>
</feature>
<dbReference type="SMART" id="SM00387">
    <property type="entry name" value="HATPase_c"/>
    <property type="match status" value="1"/>
</dbReference>
<dbReference type="InterPro" id="IPR004358">
    <property type="entry name" value="Sig_transdc_His_kin-like_C"/>
</dbReference>
<dbReference type="InterPro" id="IPR036097">
    <property type="entry name" value="HisK_dim/P_sf"/>
</dbReference>
<protein>
    <recommendedName>
        <fullName evidence="3">histidine kinase</fullName>
        <ecNumber evidence="3">2.7.13.3</ecNumber>
    </recommendedName>
</protein>
<evidence type="ECO:0000256" key="11">
    <source>
        <dbReference type="SAM" id="Phobius"/>
    </source>
</evidence>
<accession>A0ABN2IGN6</accession>
<comment type="catalytic activity">
    <reaction evidence="1">
        <text>ATP + protein L-histidine = ADP + protein N-phospho-L-histidine.</text>
        <dbReference type="EC" id="2.7.13.3"/>
    </reaction>
</comment>
<evidence type="ECO:0000313" key="14">
    <source>
        <dbReference type="EMBL" id="GAA1704753.1"/>
    </source>
</evidence>
<keyword evidence="8 11" id="KW-1133">Transmembrane helix</keyword>
<comment type="subcellular location">
    <subcellularLocation>
        <location evidence="2">Cell membrane</location>
    </subcellularLocation>
</comment>
<keyword evidence="6 11" id="KW-0812">Transmembrane</keyword>
<dbReference type="InterPro" id="IPR003594">
    <property type="entry name" value="HATPase_dom"/>
</dbReference>
<dbReference type="Pfam" id="PF00672">
    <property type="entry name" value="HAMP"/>
    <property type="match status" value="1"/>
</dbReference>
<feature type="transmembrane region" description="Helical" evidence="11">
    <location>
        <begin position="20"/>
        <end position="48"/>
    </location>
</feature>
<keyword evidence="7" id="KW-0418">Kinase</keyword>
<keyword evidence="10 11" id="KW-0472">Membrane</keyword>
<name>A0ABN2IGN6_9ACTN</name>
<evidence type="ECO:0000256" key="9">
    <source>
        <dbReference type="ARBA" id="ARBA00023012"/>
    </source>
</evidence>
<dbReference type="Proteomes" id="UP001500618">
    <property type="component" value="Unassembled WGS sequence"/>
</dbReference>
<evidence type="ECO:0000256" key="7">
    <source>
        <dbReference type="ARBA" id="ARBA00022777"/>
    </source>
</evidence>
<dbReference type="InterPro" id="IPR003660">
    <property type="entry name" value="HAMP_dom"/>
</dbReference>
<dbReference type="CDD" id="cd00082">
    <property type="entry name" value="HisKA"/>
    <property type="match status" value="1"/>
</dbReference>
<dbReference type="EMBL" id="BAAANY010000030">
    <property type="protein sequence ID" value="GAA1704753.1"/>
    <property type="molecule type" value="Genomic_DNA"/>
</dbReference>
<evidence type="ECO:0000256" key="8">
    <source>
        <dbReference type="ARBA" id="ARBA00022989"/>
    </source>
</evidence>
<keyword evidence="5" id="KW-0808">Transferase</keyword>
<dbReference type="PANTHER" id="PTHR45436">
    <property type="entry name" value="SENSOR HISTIDINE KINASE YKOH"/>
    <property type="match status" value="1"/>
</dbReference>
<evidence type="ECO:0000256" key="2">
    <source>
        <dbReference type="ARBA" id="ARBA00004236"/>
    </source>
</evidence>
<dbReference type="Pfam" id="PF00512">
    <property type="entry name" value="HisKA"/>
    <property type="match status" value="1"/>
</dbReference>
<dbReference type="RefSeq" id="WP_344313837.1">
    <property type="nucleotide sequence ID" value="NZ_BAAANY010000030.1"/>
</dbReference>
<dbReference type="Gene3D" id="1.10.287.130">
    <property type="match status" value="1"/>
</dbReference>
<organism evidence="14 15">
    <name type="scientific">Fodinicola feengrottensis</name>
    <dbReference type="NCBI Taxonomy" id="435914"/>
    <lineage>
        <taxon>Bacteria</taxon>
        <taxon>Bacillati</taxon>
        <taxon>Actinomycetota</taxon>
        <taxon>Actinomycetes</taxon>
        <taxon>Mycobacteriales</taxon>
        <taxon>Fodinicola</taxon>
    </lineage>
</organism>
<gene>
    <name evidence="14" type="ORF">GCM10009765_62390</name>
</gene>
<evidence type="ECO:0000256" key="6">
    <source>
        <dbReference type="ARBA" id="ARBA00022692"/>
    </source>
</evidence>
<dbReference type="SMART" id="SM00304">
    <property type="entry name" value="HAMP"/>
    <property type="match status" value="1"/>
</dbReference>
<dbReference type="SUPFAM" id="SSF47384">
    <property type="entry name" value="Homodimeric domain of signal transducing histidine kinase"/>
    <property type="match status" value="1"/>
</dbReference>
<keyword evidence="4" id="KW-0597">Phosphoprotein</keyword>
<dbReference type="Pfam" id="PF02518">
    <property type="entry name" value="HATPase_c"/>
    <property type="match status" value="1"/>
</dbReference>
<dbReference type="InterPro" id="IPR003661">
    <property type="entry name" value="HisK_dim/P_dom"/>
</dbReference>
<dbReference type="InterPro" id="IPR036890">
    <property type="entry name" value="HATPase_C_sf"/>
</dbReference>
<proteinExistence type="predicted"/>
<dbReference type="PROSITE" id="PS50885">
    <property type="entry name" value="HAMP"/>
    <property type="match status" value="1"/>
</dbReference>
<keyword evidence="9" id="KW-0902">Two-component regulatory system</keyword>